<proteinExistence type="predicted"/>
<dbReference type="InterPro" id="IPR011053">
    <property type="entry name" value="Single_hybrid_motif"/>
</dbReference>
<comment type="caution">
    <text evidence="1">The sequence shown here is derived from an EMBL/GenBank/DDBJ whole genome shotgun (WGS) entry which is preliminary data.</text>
</comment>
<dbReference type="Gene3D" id="2.40.50.100">
    <property type="match status" value="1"/>
</dbReference>
<accession>A0A7Z7NQD8</accession>
<gene>
    <name evidence="1" type="ORF">CBM2594_U70013</name>
</gene>
<dbReference type="RefSeq" id="WP_145987304.1">
    <property type="nucleotide sequence ID" value="NZ_LT984799.1"/>
</dbReference>
<evidence type="ECO:0000313" key="1">
    <source>
        <dbReference type="EMBL" id="SPC26180.1"/>
    </source>
</evidence>
<dbReference type="SUPFAM" id="SSF51230">
    <property type="entry name" value="Single hybrid motif"/>
    <property type="match status" value="1"/>
</dbReference>
<organism evidence="1 2">
    <name type="scientific">Cupriavidus taiwanensis</name>
    <dbReference type="NCBI Taxonomy" id="164546"/>
    <lineage>
        <taxon>Bacteria</taxon>
        <taxon>Pseudomonadati</taxon>
        <taxon>Pseudomonadota</taxon>
        <taxon>Betaproteobacteria</taxon>
        <taxon>Burkholderiales</taxon>
        <taxon>Burkholderiaceae</taxon>
        <taxon>Cupriavidus</taxon>
    </lineage>
</organism>
<dbReference type="Proteomes" id="UP000257139">
    <property type="component" value="Unassembled WGS sequence"/>
</dbReference>
<protein>
    <recommendedName>
        <fullName evidence="3">Lipoyl-binding domain-containing protein</fullName>
    </recommendedName>
</protein>
<sequence length="141" mass="14964">MTVELVMHLVSLFRSSASTELEYRDESIRLSLKHSGKTALATAEAEHTTVEESVSESDLLAVKASSTGIFLTQHPLALEPVVKPGQLVTTGDVVGFLEIDQVLSCATTPEDGEVSHFAAVDGEIAGFGSELVSVRRASASY</sequence>
<reference evidence="1 2" key="1">
    <citation type="submission" date="2018-01" db="EMBL/GenBank/DDBJ databases">
        <authorList>
            <person name="Clerissi C."/>
        </authorList>
    </citation>
    <scope>NUCLEOTIDE SEQUENCE [LARGE SCALE GENOMIC DNA]</scope>
    <source>
        <strain evidence="1">Cupriavidus taiwanensis STM 6021</strain>
    </source>
</reference>
<dbReference type="EMBL" id="OGUU01000054">
    <property type="protein sequence ID" value="SPC26180.1"/>
    <property type="molecule type" value="Genomic_DNA"/>
</dbReference>
<dbReference type="AlphaFoldDB" id="A0A7Z7NQD8"/>
<evidence type="ECO:0008006" key="3">
    <source>
        <dbReference type="Google" id="ProtNLM"/>
    </source>
</evidence>
<name>A0A7Z7NQD8_9BURK</name>
<evidence type="ECO:0000313" key="2">
    <source>
        <dbReference type="Proteomes" id="UP000257139"/>
    </source>
</evidence>